<dbReference type="OrthoDB" id="5086500at2759"/>
<gene>
    <name evidence="2" type="ORF">EG327_003197</name>
</gene>
<feature type="signal peptide" evidence="1">
    <location>
        <begin position="1"/>
        <end position="18"/>
    </location>
</feature>
<name>A0A8H3VL46_VENIN</name>
<evidence type="ECO:0000256" key="1">
    <source>
        <dbReference type="SAM" id="SignalP"/>
    </source>
</evidence>
<keyword evidence="3" id="KW-1185">Reference proteome</keyword>
<sequence>MHSFALLSFAALATVAVGQNHYKHGPTFGWRRAKAAYVVSAETTLKPGPPPNPQVPRLAVWPGMDTSGGLIQPIIVSTSQKEYPYVLPHSLRDGGPMLEIVFMQLLYNETLGGYEQWLYLKDEMVSYIGAKTGKARGFYTDTECQGAHMGVVSAHGSSISPFSPSIPLPSTTSSIPLDPSLTWFIAEYYDTKIVLSQADPTWGPNPSNHMMACADEITTSDNGKTWIVPTIKVSESVAHKDYNGKNPPGPIIFHKFASLVN</sequence>
<comment type="caution">
    <text evidence="2">The sequence shown here is derived from an EMBL/GenBank/DDBJ whole genome shotgun (WGS) entry which is preliminary data.</text>
</comment>
<protein>
    <submittedName>
        <fullName evidence="2">Uncharacterized protein</fullName>
    </submittedName>
</protein>
<feature type="chain" id="PRO_5034851383" evidence="1">
    <location>
        <begin position="19"/>
        <end position="261"/>
    </location>
</feature>
<reference evidence="2 3" key="1">
    <citation type="submission" date="2019-07" db="EMBL/GenBank/DDBJ databases">
        <title>Venturia inaequalis Genome Resource.</title>
        <authorList>
            <person name="Lichtner F.J."/>
        </authorList>
    </citation>
    <scope>NUCLEOTIDE SEQUENCE [LARGE SCALE GENOMIC DNA]</scope>
    <source>
        <strain evidence="2 3">DMI_063113</strain>
    </source>
</reference>
<accession>A0A8H3VL46</accession>
<proteinExistence type="predicted"/>
<dbReference type="AlphaFoldDB" id="A0A8H3VL46"/>
<keyword evidence="1" id="KW-0732">Signal</keyword>
<organism evidence="2 3">
    <name type="scientific">Venturia inaequalis</name>
    <name type="common">Apple scab fungus</name>
    <dbReference type="NCBI Taxonomy" id="5025"/>
    <lineage>
        <taxon>Eukaryota</taxon>
        <taxon>Fungi</taxon>
        <taxon>Dikarya</taxon>
        <taxon>Ascomycota</taxon>
        <taxon>Pezizomycotina</taxon>
        <taxon>Dothideomycetes</taxon>
        <taxon>Pleosporomycetidae</taxon>
        <taxon>Venturiales</taxon>
        <taxon>Venturiaceae</taxon>
        <taxon>Venturia</taxon>
    </lineage>
</organism>
<dbReference type="EMBL" id="WNWR01000206">
    <property type="protein sequence ID" value="KAE9988834.1"/>
    <property type="molecule type" value="Genomic_DNA"/>
</dbReference>
<evidence type="ECO:0000313" key="3">
    <source>
        <dbReference type="Proteomes" id="UP000490939"/>
    </source>
</evidence>
<evidence type="ECO:0000313" key="2">
    <source>
        <dbReference type="EMBL" id="KAE9988834.1"/>
    </source>
</evidence>
<dbReference type="Proteomes" id="UP000490939">
    <property type="component" value="Unassembled WGS sequence"/>
</dbReference>